<evidence type="ECO:0000256" key="2">
    <source>
        <dbReference type="ARBA" id="ARBA00024195"/>
    </source>
</evidence>
<dbReference type="SMART" id="SM00020">
    <property type="entry name" value="Tryp_SPc"/>
    <property type="match status" value="1"/>
</dbReference>
<proteinExistence type="inferred from homology"/>
<dbReference type="InterPro" id="IPR001254">
    <property type="entry name" value="Trypsin_dom"/>
</dbReference>
<comment type="similarity">
    <text evidence="2">Belongs to the peptidase S1 family. CLIP subfamily.</text>
</comment>
<name>A0ABR1BAE6_POLSC</name>
<comment type="caution">
    <text evidence="4">The sequence shown here is derived from an EMBL/GenBank/DDBJ whole genome shotgun (WGS) entry which is preliminary data.</text>
</comment>
<reference evidence="4 5" key="1">
    <citation type="submission" date="2023-09" db="EMBL/GenBank/DDBJ databases">
        <title>Genomes of two closely related lineages of the louse Polyplax serrata with different host specificities.</title>
        <authorList>
            <person name="Martinu J."/>
            <person name="Tarabai H."/>
            <person name="Stefka J."/>
            <person name="Hypsa V."/>
        </authorList>
    </citation>
    <scope>NUCLEOTIDE SEQUENCE [LARGE SCALE GENOMIC DNA]</scope>
    <source>
        <strain evidence="4">98ZLc_SE</strain>
    </source>
</reference>
<organism evidence="4 5">
    <name type="scientific">Polyplax serrata</name>
    <name type="common">Common mouse louse</name>
    <dbReference type="NCBI Taxonomy" id="468196"/>
    <lineage>
        <taxon>Eukaryota</taxon>
        <taxon>Metazoa</taxon>
        <taxon>Ecdysozoa</taxon>
        <taxon>Arthropoda</taxon>
        <taxon>Hexapoda</taxon>
        <taxon>Insecta</taxon>
        <taxon>Pterygota</taxon>
        <taxon>Neoptera</taxon>
        <taxon>Paraneoptera</taxon>
        <taxon>Psocodea</taxon>
        <taxon>Troctomorpha</taxon>
        <taxon>Phthiraptera</taxon>
        <taxon>Anoplura</taxon>
        <taxon>Polyplacidae</taxon>
        <taxon>Polyplax</taxon>
    </lineage>
</organism>
<feature type="domain" description="Peptidase S1" evidence="3">
    <location>
        <begin position="1"/>
        <end position="141"/>
    </location>
</feature>
<evidence type="ECO:0000313" key="5">
    <source>
        <dbReference type="Proteomes" id="UP001359485"/>
    </source>
</evidence>
<dbReference type="SUPFAM" id="SSF50494">
    <property type="entry name" value="Trypsin-like serine proteases"/>
    <property type="match status" value="1"/>
</dbReference>
<dbReference type="Proteomes" id="UP001359485">
    <property type="component" value="Unassembled WGS sequence"/>
</dbReference>
<dbReference type="PROSITE" id="PS50240">
    <property type="entry name" value="TRYPSIN_DOM"/>
    <property type="match status" value="1"/>
</dbReference>
<evidence type="ECO:0000313" key="4">
    <source>
        <dbReference type="EMBL" id="KAK6640426.1"/>
    </source>
</evidence>
<dbReference type="EMBL" id="JAWJWF010000001">
    <property type="protein sequence ID" value="KAK6640426.1"/>
    <property type="molecule type" value="Genomic_DNA"/>
</dbReference>
<gene>
    <name evidence="4" type="ORF">RUM44_012120</name>
</gene>
<dbReference type="PROSITE" id="PS00135">
    <property type="entry name" value="TRYPSIN_SER"/>
    <property type="match status" value="1"/>
</dbReference>
<sequence>MNLSLLPFPLEVLKRIQPSVMEPVTLSRTVQLIDFPYTKNLADKKVTAKGWGRTDLNKTAMTHTKLMNPLNDNVGTGKICFSGEGNCGVCFGDSGSPLLYVVDDKQYTVGVVSWSAPCPDAVPDVFIRVSYYADWINKTMEENSVNLI</sequence>
<dbReference type="PANTHER" id="PTHR24256">
    <property type="entry name" value="TRYPTASE-RELATED"/>
    <property type="match status" value="1"/>
</dbReference>
<dbReference type="InterPro" id="IPR043504">
    <property type="entry name" value="Peptidase_S1_PA_chymotrypsin"/>
</dbReference>
<dbReference type="InterPro" id="IPR033116">
    <property type="entry name" value="TRYPSIN_SER"/>
</dbReference>
<dbReference type="InterPro" id="IPR051487">
    <property type="entry name" value="Ser/Thr_Proteases_Immune/Dev"/>
</dbReference>
<keyword evidence="1" id="KW-1015">Disulfide bond</keyword>
<evidence type="ECO:0000256" key="1">
    <source>
        <dbReference type="ARBA" id="ARBA00023157"/>
    </source>
</evidence>
<keyword evidence="5" id="KW-1185">Reference proteome</keyword>
<dbReference type="InterPro" id="IPR009003">
    <property type="entry name" value="Peptidase_S1_PA"/>
</dbReference>
<dbReference type="Pfam" id="PF00089">
    <property type="entry name" value="Trypsin"/>
    <property type="match status" value="1"/>
</dbReference>
<evidence type="ECO:0000259" key="3">
    <source>
        <dbReference type="PROSITE" id="PS50240"/>
    </source>
</evidence>
<accession>A0ABR1BAE6</accession>
<dbReference type="Gene3D" id="2.40.10.10">
    <property type="entry name" value="Trypsin-like serine proteases"/>
    <property type="match status" value="1"/>
</dbReference>
<protein>
    <recommendedName>
        <fullName evidence="3">Peptidase S1 domain-containing protein</fullName>
    </recommendedName>
</protein>